<sequence>MTEPDVSLWQALGISADDALDQVPDDVWASAVAHAVDPAAPEADSSLVPDMDDSDPDPFADGGDLAGLLHDDAASSHDGLGGADDIDLGDDFDDAGADGHHHHAADDDGLDIDDNGF</sequence>
<evidence type="ECO:0000313" key="2">
    <source>
        <dbReference type="EMBL" id="ARX60151.1"/>
    </source>
</evidence>
<feature type="compositionally biased region" description="Acidic residues" evidence="1">
    <location>
        <begin position="107"/>
        <end position="117"/>
    </location>
</feature>
<reference evidence="2" key="1">
    <citation type="journal article" date="2017" name="Genome Biol. Evol.">
        <title>Comparative Genomics of Rhodococcus equi Virulence Plasmids Indicates Host-Driven Evolution of the vap Pathogenicity Island.</title>
        <authorList>
            <person name="MacArthur I."/>
            <person name="Anastasi E."/>
            <person name="Alvarez S."/>
            <person name="Scortti M."/>
            <person name="Vazquez-Boland J.A."/>
        </authorList>
    </citation>
    <scope>NUCLEOTIDE SEQUENCE</scope>
    <source>
        <strain evidence="2">PAM1572</strain>
        <plasmid evidence="2">pVAPN1572</plasmid>
    </source>
</reference>
<dbReference type="AlphaFoldDB" id="A0A1Z1UZ59"/>
<proteinExistence type="predicted"/>
<keyword evidence="2" id="KW-0614">Plasmid</keyword>
<feature type="compositionally biased region" description="Low complexity" evidence="1">
    <location>
        <begin position="59"/>
        <end position="68"/>
    </location>
</feature>
<dbReference type="RefSeq" id="WP_172687800.1">
    <property type="nucleotide sequence ID" value="NZ_KX443401.1"/>
</dbReference>
<feature type="region of interest" description="Disordered" evidence="1">
    <location>
        <begin position="38"/>
        <end position="117"/>
    </location>
</feature>
<name>A0A1Z1UZ59_RHOHA</name>
<dbReference type="EMBL" id="KX443401">
    <property type="protein sequence ID" value="ARX60151.1"/>
    <property type="molecule type" value="Genomic_DNA"/>
</dbReference>
<geneLocation type="plasmid" evidence="2">
    <name>pVAPN1572</name>
</geneLocation>
<accession>A0A1Z1UZ59</accession>
<feature type="compositionally biased region" description="Acidic residues" evidence="1">
    <location>
        <begin position="84"/>
        <end position="96"/>
    </location>
</feature>
<protein>
    <submittedName>
        <fullName evidence="2">Uncharacterized protein</fullName>
    </submittedName>
</protein>
<organism evidence="2">
    <name type="scientific">Rhodococcus hoagii</name>
    <name type="common">Corynebacterium equii</name>
    <dbReference type="NCBI Taxonomy" id="43767"/>
    <lineage>
        <taxon>Bacteria</taxon>
        <taxon>Bacillati</taxon>
        <taxon>Actinomycetota</taxon>
        <taxon>Actinomycetes</taxon>
        <taxon>Mycobacteriales</taxon>
        <taxon>Nocardiaceae</taxon>
        <taxon>Prescottella</taxon>
    </lineage>
</organism>
<evidence type="ECO:0000256" key="1">
    <source>
        <dbReference type="SAM" id="MobiDB-lite"/>
    </source>
</evidence>
<feature type="compositionally biased region" description="Low complexity" evidence="1">
    <location>
        <begin position="38"/>
        <end position="49"/>
    </location>
</feature>
<gene>
    <name evidence="2" type="ORF">pVAPN1572_1140</name>
</gene>